<feature type="signal peptide" evidence="1">
    <location>
        <begin position="1"/>
        <end position="18"/>
    </location>
</feature>
<protein>
    <submittedName>
        <fullName evidence="2">Uncharacterized protein</fullName>
    </submittedName>
</protein>
<evidence type="ECO:0000256" key="1">
    <source>
        <dbReference type="SAM" id="SignalP"/>
    </source>
</evidence>
<name>A0A8H5F8F1_9AGAR</name>
<dbReference type="AlphaFoldDB" id="A0A8H5F8F1"/>
<keyword evidence="1" id="KW-0732">Signal</keyword>
<feature type="chain" id="PRO_5034248108" evidence="1">
    <location>
        <begin position="19"/>
        <end position="44"/>
    </location>
</feature>
<organism evidence="2 3">
    <name type="scientific">Psilocybe cf. subviscida</name>
    <dbReference type="NCBI Taxonomy" id="2480587"/>
    <lineage>
        <taxon>Eukaryota</taxon>
        <taxon>Fungi</taxon>
        <taxon>Dikarya</taxon>
        <taxon>Basidiomycota</taxon>
        <taxon>Agaricomycotina</taxon>
        <taxon>Agaricomycetes</taxon>
        <taxon>Agaricomycetidae</taxon>
        <taxon>Agaricales</taxon>
        <taxon>Agaricineae</taxon>
        <taxon>Strophariaceae</taxon>
        <taxon>Psilocybe</taxon>
    </lineage>
</organism>
<keyword evidence="3" id="KW-1185">Reference proteome</keyword>
<reference evidence="2 3" key="1">
    <citation type="journal article" date="2020" name="ISME J.">
        <title>Uncovering the hidden diversity of litter-decomposition mechanisms in mushroom-forming fungi.</title>
        <authorList>
            <person name="Floudas D."/>
            <person name="Bentzer J."/>
            <person name="Ahren D."/>
            <person name="Johansson T."/>
            <person name="Persson P."/>
            <person name="Tunlid A."/>
        </authorList>
    </citation>
    <scope>NUCLEOTIDE SEQUENCE [LARGE SCALE GENOMIC DNA]</scope>
    <source>
        <strain evidence="2 3">CBS 101986</strain>
    </source>
</reference>
<proteinExistence type="predicted"/>
<dbReference type="Proteomes" id="UP000567179">
    <property type="component" value="Unassembled WGS sequence"/>
</dbReference>
<accession>A0A8H5F8F1</accession>
<gene>
    <name evidence="2" type="ORF">D9619_003922</name>
</gene>
<evidence type="ECO:0000313" key="3">
    <source>
        <dbReference type="Proteomes" id="UP000567179"/>
    </source>
</evidence>
<evidence type="ECO:0000313" key="2">
    <source>
        <dbReference type="EMBL" id="KAF5327569.1"/>
    </source>
</evidence>
<dbReference type="EMBL" id="JAACJJ010000014">
    <property type="protein sequence ID" value="KAF5327569.1"/>
    <property type="molecule type" value="Genomic_DNA"/>
</dbReference>
<sequence length="44" mass="4750">MRAAYLSIFALFVMASAAVMPTEDANPPAVEGKRMFCPPTETCI</sequence>
<comment type="caution">
    <text evidence="2">The sequence shown here is derived from an EMBL/GenBank/DDBJ whole genome shotgun (WGS) entry which is preliminary data.</text>
</comment>